<keyword evidence="1" id="KW-1133">Transmembrane helix</keyword>
<dbReference type="PANTHER" id="PTHR10845">
    <property type="entry name" value="REGULATOR OF G PROTEIN SIGNALING"/>
    <property type="match status" value="1"/>
</dbReference>
<feature type="transmembrane region" description="Helical" evidence="1">
    <location>
        <begin position="255"/>
        <end position="275"/>
    </location>
</feature>
<dbReference type="InterPro" id="IPR036305">
    <property type="entry name" value="RGS_sf"/>
</dbReference>
<gene>
    <name evidence="3" type="ORF">AMAG_18622</name>
</gene>
<dbReference type="Proteomes" id="UP000054350">
    <property type="component" value="Unassembled WGS sequence"/>
</dbReference>
<feature type="transmembrane region" description="Helical" evidence="1">
    <location>
        <begin position="41"/>
        <end position="59"/>
    </location>
</feature>
<name>A0A0L0SG35_ALLM3</name>
<dbReference type="Gene3D" id="1.10.167.10">
    <property type="entry name" value="Regulator of G-protein Signalling 4, domain 2"/>
    <property type="match status" value="1"/>
</dbReference>
<dbReference type="PANTHER" id="PTHR10845:SF192">
    <property type="entry name" value="DOUBLE HIT, ISOFORM B"/>
    <property type="match status" value="1"/>
</dbReference>
<sequence>MAVSRASNAILARREFTEHVDERADTGISNARLTAEQIEVIAWWNTSTLLVLALFLYLASMRKIEFLERRYPLLVAVQTIAGSLWANAYFQSPSVVPWLPPGDDGPMGGAVWRFFFCTASSPLWAVTTCMRALSVIADHFTNVQMLHDSSKCCRYWTNHLTHTERVFLTVLDRVLGTRPAKDESKTSMDGGSDLDAWPMSAVAVSSSPNTSLIPGGGGSMLAPSLSSCGIQPAMPLSPASTLNMRRITTRMQMRAAVIAALVGVGILVPVGMAAAQCFADPARVPLAKSYPDCLKDPVYLARKYYPMIGVLMVLMAAFPVIFWVMRGIQDQLYLRFEMMSQLVVTNALLVLYFFVNVVLSEEKVPYFMRSSSIVLMALVEGIIHSLLVPIVYCLWCDMTRGPTPNIRRHLSKGDALSATTVQLEMTADSLKIILQDEGLFTKFKECLSRSFCLENGLFWYDYSRLETLASMRTTAPTGTTATVLLAPPLHALSIATSDDGNLPTPPSPVDTALRRGLHHLYSTYVVAGTARELNLSASARERVVADVKAGTLSLESFALVRDEVFQAMYTNTLPRFLADLEREGSLESSSRRSSTVVVEGGGCAAGAQRRQGRWSAWWTGRRRREVVGPAERAAGRGDEVCATRIRGA</sequence>
<evidence type="ECO:0000256" key="1">
    <source>
        <dbReference type="SAM" id="Phobius"/>
    </source>
</evidence>
<feature type="transmembrane region" description="Helical" evidence="1">
    <location>
        <begin position="71"/>
        <end position="90"/>
    </location>
</feature>
<feature type="transmembrane region" description="Helical" evidence="1">
    <location>
        <begin position="304"/>
        <end position="324"/>
    </location>
</feature>
<protein>
    <recommendedName>
        <fullName evidence="2">RGS domain-containing protein</fullName>
    </recommendedName>
</protein>
<accession>A0A0L0SG35</accession>
<keyword evidence="4" id="KW-1185">Reference proteome</keyword>
<dbReference type="InterPro" id="IPR016137">
    <property type="entry name" value="RGS"/>
</dbReference>
<feature type="transmembrane region" description="Helical" evidence="1">
    <location>
        <begin position="375"/>
        <end position="395"/>
    </location>
</feature>
<keyword evidence="1" id="KW-0812">Transmembrane</keyword>
<reference evidence="3 4" key="2">
    <citation type="submission" date="2009-11" db="EMBL/GenBank/DDBJ databases">
        <title>The Genome Sequence of Allomyces macrogynus strain ATCC 38327.</title>
        <authorList>
            <consortium name="The Broad Institute Genome Sequencing Platform"/>
            <person name="Russ C."/>
            <person name="Cuomo C."/>
            <person name="Shea T."/>
            <person name="Young S.K."/>
            <person name="Zeng Q."/>
            <person name="Koehrsen M."/>
            <person name="Haas B."/>
            <person name="Borodovsky M."/>
            <person name="Guigo R."/>
            <person name="Alvarado L."/>
            <person name="Berlin A."/>
            <person name="Borenstein D."/>
            <person name="Chen Z."/>
            <person name="Engels R."/>
            <person name="Freedman E."/>
            <person name="Gellesch M."/>
            <person name="Goldberg J."/>
            <person name="Griggs A."/>
            <person name="Gujja S."/>
            <person name="Heiman D."/>
            <person name="Hepburn T."/>
            <person name="Howarth C."/>
            <person name="Jen D."/>
            <person name="Larson L."/>
            <person name="Lewis B."/>
            <person name="Mehta T."/>
            <person name="Park D."/>
            <person name="Pearson M."/>
            <person name="Roberts A."/>
            <person name="Saif S."/>
            <person name="Shenoy N."/>
            <person name="Sisk P."/>
            <person name="Stolte C."/>
            <person name="Sykes S."/>
            <person name="Walk T."/>
            <person name="White J."/>
            <person name="Yandava C."/>
            <person name="Burger G."/>
            <person name="Gray M.W."/>
            <person name="Holland P.W.H."/>
            <person name="King N."/>
            <person name="Lang F.B.F."/>
            <person name="Roger A.J."/>
            <person name="Ruiz-Trillo I."/>
            <person name="Lander E."/>
            <person name="Nusbaum C."/>
        </authorList>
    </citation>
    <scope>NUCLEOTIDE SEQUENCE [LARGE SCALE GENOMIC DNA]</scope>
    <source>
        <strain evidence="3 4">ATCC 38327</strain>
    </source>
</reference>
<dbReference type="AlphaFoldDB" id="A0A0L0SG35"/>
<keyword evidence="1" id="KW-0472">Membrane</keyword>
<organism evidence="3 4">
    <name type="scientific">Allomyces macrogynus (strain ATCC 38327)</name>
    <name type="common">Allomyces javanicus var. macrogynus</name>
    <dbReference type="NCBI Taxonomy" id="578462"/>
    <lineage>
        <taxon>Eukaryota</taxon>
        <taxon>Fungi</taxon>
        <taxon>Fungi incertae sedis</taxon>
        <taxon>Blastocladiomycota</taxon>
        <taxon>Blastocladiomycetes</taxon>
        <taxon>Blastocladiales</taxon>
        <taxon>Blastocladiaceae</taxon>
        <taxon>Allomyces</taxon>
    </lineage>
</organism>
<evidence type="ECO:0000259" key="2">
    <source>
        <dbReference type="PROSITE" id="PS50132"/>
    </source>
</evidence>
<dbReference type="EMBL" id="GG745338">
    <property type="protein sequence ID" value="KNE61427.1"/>
    <property type="molecule type" value="Genomic_DNA"/>
</dbReference>
<dbReference type="SUPFAM" id="SSF48097">
    <property type="entry name" value="Regulator of G-protein signaling, RGS"/>
    <property type="match status" value="1"/>
</dbReference>
<dbReference type="PROSITE" id="PS50132">
    <property type="entry name" value="RGS"/>
    <property type="match status" value="1"/>
</dbReference>
<dbReference type="VEuPathDB" id="FungiDB:AMAG_18622"/>
<feature type="transmembrane region" description="Helical" evidence="1">
    <location>
        <begin position="336"/>
        <end position="355"/>
    </location>
</feature>
<feature type="domain" description="RGS" evidence="2">
    <location>
        <begin position="429"/>
        <end position="577"/>
    </location>
</feature>
<evidence type="ECO:0000313" key="3">
    <source>
        <dbReference type="EMBL" id="KNE61427.1"/>
    </source>
</evidence>
<proteinExistence type="predicted"/>
<dbReference type="Pfam" id="PF00615">
    <property type="entry name" value="RGS"/>
    <property type="match status" value="1"/>
</dbReference>
<evidence type="ECO:0000313" key="4">
    <source>
        <dbReference type="Proteomes" id="UP000054350"/>
    </source>
</evidence>
<dbReference type="InterPro" id="IPR044926">
    <property type="entry name" value="RGS_subdomain_2"/>
</dbReference>
<dbReference type="OrthoDB" id="196547at2759"/>
<feature type="transmembrane region" description="Helical" evidence="1">
    <location>
        <begin position="110"/>
        <end position="130"/>
    </location>
</feature>
<dbReference type="SMART" id="SM00315">
    <property type="entry name" value="RGS"/>
    <property type="match status" value="1"/>
</dbReference>
<reference evidence="3 4" key="1">
    <citation type="submission" date="2009-11" db="EMBL/GenBank/DDBJ databases">
        <title>Annotation of Allomyces macrogynus ATCC 38327.</title>
        <authorList>
            <consortium name="The Broad Institute Genome Sequencing Platform"/>
            <person name="Russ C."/>
            <person name="Cuomo C."/>
            <person name="Burger G."/>
            <person name="Gray M.W."/>
            <person name="Holland P.W.H."/>
            <person name="King N."/>
            <person name="Lang F.B.F."/>
            <person name="Roger A.J."/>
            <person name="Ruiz-Trillo I."/>
            <person name="Young S.K."/>
            <person name="Zeng Q."/>
            <person name="Gargeya S."/>
            <person name="Fitzgerald M."/>
            <person name="Haas B."/>
            <person name="Abouelleil A."/>
            <person name="Alvarado L."/>
            <person name="Arachchi H.M."/>
            <person name="Berlin A."/>
            <person name="Chapman S.B."/>
            <person name="Gearin G."/>
            <person name="Goldberg J."/>
            <person name="Griggs A."/>
            <person name="Gujja S."/>
            <person name="Hansen M."/>
            <person name="Heiman D."/>
            <person name="Howarth C."/>
            <person name="Larimer J."/>
            <person name="Lui A."/>
            <person name="MacDonald P.J.P."/>
            <person name="McCowen C."/>
            <person name="Montmayeur A."/>
            <person name="Murphy C."/>
            <person name="Neiman D."/>
            <person name="Pearson M."/>
            <person name="Priest M."/>
            <person name="Roberts A."/>
            <person name="Saif S."/>
            <person name="Shea T."/>
            <person name="Sisk P."/>
            <person name="Stolte C."/>
            <person name="Sykes S."/>
            <person name="Wortman J."/>
            <person name="Nusbaum C."/>
            <person name="Birren B."/>
        </authorList>
    </citation>
    <scope>NUCLEOTIDE SEQUENCE [LARGE SCALE GENOMIC DNA]</scope>
    <source>
        <strain evidence="3 4">ATCC 38327</strain>
    </source>
</reference>